<dbReference type="Proteomes" id="UP000305517">
    <property type="component" value="Unassembled WGS sequence"/>
</dbReference>
<evidence type="ECO:0000256" key="1">
    <source>
        <dbReference type="SAM" id="Phobius"/>
    </source>
</evidence>
<feature type="transmembrane region" description="Helical" evidence="1">
    <location>
        <begin position="103"/>
        <end position="122"/>
    </location>
</feature>
<organism evidence="2 3">
    <name type="scientific">Hymenobacter jeollabukensis</name>
    <dbReference type="NCBI Taxonomy" id="2025313"/>
    <lineage>
        <taxon>Bacteria</taxon>
        <taxon>Pseudomonadati</taxon>
        <taxon>Bacteroidota</taxon>
        <taxon>Cytophagia</taxon>
        <taxon>Cytophagales</taxon>
        <taxon>Hymenobacteraceae</taxon>
        <taxon>Hymenobacter</taxon>
    </lineage>
</organism>
<feature type="transmembrane region" description="Helical" evidence="1">
    <location>
        <begin position="182"/>
        <end position="209"/>
    </location>
</feature>
<feature type="transmembrane region" description="Helical" evidence="1">
    <location>
        <begin position="128"/>
        <end position="147"/>
    </location>
</feature>
<feature type="transmembrane region" description="Helical" evidence="1">
    <location>
        <begin position="423"/>
        <end position="442"/>
    </location>
</feature>
<sequence>MASISTRSGSPSYFTLVYQNPLWVFLGLSVTLSIWYILFPDVVPLHNGFAWEGDTYYKPVAINLPHELLETHINSYTIQRIFPFVLLHGFFRLFDIPFRDEYLILWMQIFNLGVGVLMIVLWHKTAKLLNLSLEAAWVGFLAFFVNFSFLKYDLYIPFTTDRLAAAAGLMSLYFYLRRSTLGLWLTALVSLNIWPTALAYNLLLLLIPADEPLPKTSNRPLSLLWAAGVSLLIMLLFVGVLYVRDVPLPPRMAPEVRPLLPLGIVLTGIYVFYTQWTLGRRLIPGWAELGNLLLRTLRPSIKWLYILALLAAYIELTRVIGDPSRSYLPFKTFLINTTYAVLQRPLQFVVAHGVYYGLAALIPMLFWRRLLAVLDRLGLGLGLMLMVVMLQAINSETRQLANVLPLLALIAALVADTFSLNRAAVWTVAVLLVLISKAWLPFNWFDPTFGQPADRFPSFSFVHNGIMLEWPFQVYFMNQGPWISNFYLLLQGGILAVVGFVVYKAFTRSRLGDNAAAGRSH</sequence>
<keyword evidence="1" id="KW-0472">Membrane</keyword>
<reference evidence="2 3" key="1">
    <citation type="submission" date="2019-05" db="EMBL/GenBank/DDBJ databases">
        <title>Hymenobacter edaphi sp. nov., isolated from abandoned arsenic-contaminated farmland soil.</title>
        <authorList>
            <person name="Nie L."/>
        </authorList>
    </citation>
    <scope>NUCLEOTIDE SEQUENCE [LARGE SCALE GENOMIC DNA]</scope>
    <source>
        <strain evidence="2 3">1-3-3-8</strain>
    </source>
</reference>
<dbReference type="EMBL" id="VAJM01000004">
    <property type="protein sequence ID" value="TLM93251.1"/>
    <property type="molecule type" value="Genomic_DNA"/>
</dbReference>
<dbReference type="AlphaFoldDB" id="A0A5R8WSA0"/>
<feature type="transmembrane region" description="Helical" evidence="1">
    <location>
        <begin position="256"/>
        <end position="273"/>
    </location>
</feature>
<feature type="transmembrane region" description="Helical" evidence="1">
    <location>
        <begin position="373"/>
        <end position="393"/>
    </location>
</feature>
<evidence type="ECO:0000313" key="2">
    <source>
        <dbReference type="EMBL" id="TLM93251.1"/>
    </source>
</evidence>
<feature type="transmembrane region" description="Helical" evidence="1">
    <location>
        <begin position="221"/>
        <end position="244"/>
    </location>
</feature>
<dbReference type="OrthoDB" id="865945at2"/>
<keyword evidence="1" id="KW-1133">Transmembrane helix</keyword>
<name>A0A5R8WSA0_9BACT</name>
<gene>
    <name evidence="2" type="ORF">FDY95_11565</name>
</gene>
<feature type="transmembrane region" description="Helical" evidence="1">
    <location>
        <begin position="482"/>
        <end position="503"/>
    </location>
</feature>
<feature type="transmembrane region" description="Helical" evidence="1">
    <location>
        <begin position="399"/>
        <end position="416"/>
    </location>
</feature>
<evidence type="ECO:0000313" key="3">
    <source>
        <dbReference type="Proteomes" id="UP000305517"/>
    </source>
</evidence>
<keyword evidence="3" id="KW-1185">Reference proteome</keyword>
<feature type="transmembrane region" description="Helical" evidence="1">
    <location>
        <begin position="346"/>
        <end position="366"/>
    </location>
</feature>
<dbReference type="RefSeq" id="WP_138077914.1">
    <property type="nucleotide sequence ID" value="NZ_VAJM01000004.1"/>
</dbReference>
<evidence type="ECO:0008006" key="4">
    <source>
        <dbReference type="Google" id="ProtNLM"/>
    </source>
</evidence>
<feature type="transmembrane region" description="Helical" evidence="1">
    <location>
        <begin position="21"/>
        <end position="39"/>
    </location>
</feature>
<keyword evidence="1" id="KW-0812">Transmembrane</keyword>
<feature type="transmembrane region" description="Helical" evidence="1">
    <location>
        <begin position="154"/>
        <end position="176"/>
    </location>
</feature>
<protein>
    <recommendedName>
        <fullName evidence="4">DUF2029 domain-containing protein</fullName>
    </recommendedName>
</protein>
<proteinExistence type="predicted"/>
<comment type="caution">
    <text evidence="2">The sequence shown here is derived from an EMBL/GenBank/DDBJ whole genome shotgun (WGS) entry which is preliminary data.</text>
</comment>
<accession>A0A5R8WSA0</accession>